<evidence type="ECO:0000313" key="3">
    <source>
        <dbReference type="Proteomes" id="UP001575105"/>
    </source>
</evidence>
<comment type="caution">
    <text evidence="2">The sequence shown here is derived from an EMBL/GenBank/DDBJ whole genome shotgun (WGS) entry which is preliminary data.</text>
</comment>
<evidence type="ECO:0000313" key="2">
    <source>
        <dbReference type="EMBL" id="MFA9479965.1"/>
    </source>
</evidence>
<accession>A0ABV4UA48</accession>
<gene>
    <name evidence="2" type="ORF">ACERK3_16920</name>
</gene>
<proteinExistence type="predicted"/>
<protein>
    <submittedName>
        <fullName evidence="2">Helix-turn-helix transcriptional regulator</fullName>
    </submittedName>
</protein>
<keyword evidence="3" id="KW-1185">Reference proteome</keyword>
<feature type="domain" description="Helix-turn-helix" evidence="1">
    <location>
        <begin position="32"/>
        <end position="82"/>
    </location>
</feature>
<name>A0ABV4UA48_9BACT</name>
<dbReference type="RefSeq" id="WP_425346891.1">
    <property type="nucleotide sequence ID" value="NZ_JBGUBD010000013.1"/>
</dbReference>
<evidence type="ECO:0000259" key="1">
    <source>
        <dbReference type="Pfam" id="PF12728"/>
    </source>
</evidence>
<sequence length="98" mass="10469">MSNTTTNTIEAATPAEGLADLLRRATSFTPALLDAEQAAAYCGVSRSHFLSMDQGGRLGPQKVKLGSSSRWSRAELEAWAAAGCPVRVEWAAMKEADR</sequence>
<dbReference type="Gene3D" id="1.10.238.160">
    <property type="match status" value="1"/>
</dbReference>
<dbReference type="Pfam" id="PF12728">
    <property type="entry name" value="HTH_17"/>
    <property type="match status" value="1"/>
</dbReference>
<dbReference type="InterPro" id="IPR041657">
    <property type="entry name" value="HTH_17"/>
</dbReference>
<dbReference type="EMBL" id="JBGUBD010000013">
    <property type="protein sequence ID" value="MFA9479965.1"/>
    <property type="molecule type" value="Genomic_DNA"/>
</dbReference>
<dbReference type="Proteomes" id="UP001575105">
    <property type="component" value="Unassembled WGS sequence"/>
</dbReference>
<reference evidence="2 3" key="1">
    <citation type="submission" date="2024-08" db="EMBL/GenBank/DDBJ databases">
        <title>Whole-genome sequencing of halo(alkali)philic microorganisms from hypersaline lakes.</title>
        <authorList>
            <person name="Sorokin D.Y."/>
            <person name="Merkel A.Y."/>
            <person name="Messina E."/>
            <person name="Yakimov M."/>
        </authorList>
    </citation>
    <scope>NUCLEOTIDE SEQUENCE [LARGE SCALE GENOMIC DNA]</scope>
    <source>
        <strain evidence="2 3">AB-hyl4</strain>
    </source>
</reference>
<organism evidence="2 3">
    <name type="scientific">Natronomicrosphaera hydrolytica</name>
    <dbReference type="NCBI Taxonomy" id="3242702"/>
    <lineage>
        <taxon>Bacteria</taxon>
        <taxon>Pseudomonadati</taxon>
        <taxon>Planctomycetota</taxon>
        <taxon>Phycisphaerae</taxon>
        <taxon>Phycisphaerales</taxon>
        <taxon>Phycisphaeraceae</taxon>
        <taxon>Natronomicrosphaera</taxon>
    </lineage>
</organism>